<dbReference type="AlphaFoldDB" id="A0AAV0ZIX3"/>
<accession>A0AAV0ZIX3</accession>
<reference evidence="1 2" key="1">
    <citation type="submission" date="2023-01" db="EMBL/GenBank/DDBJ databases">
        <authorList>
            <person name="Kreplak J."/>
        </authorList>
    </citation>
    <scope>NUCLEOTIDE SEQUENCE [LARGE SCALE GENOMIC DNA]</scope>
</reference>
<name>A0AAV0ZIX3_VICFA</name>
<evidence type="ECO:0000313" key="2">
    <source>
        <dbReference type="Proteomes" id="UP001157006"/>
    </source>
</evidence>
<dbReference type="PANTHER" id="PTHR33116:SF84">
    <property type="entry name" value="RNA-DIRECTED DNA POLYMERASE"/>
    <property type="match status" value="1"/>
</dbReference>
<dbReference type="Proteomes" id="UP001157006">
    <property type="component" value="Chromosome 2"/>
</dbReference>
<proteinExistence type="predicted"/>
<sequence>MDNMMRVKKVVLNQGNYLTQAQQDWLTRPYLEKEVKEAIFNIPSTKAQGLDGYSSYFIQDNWDIVDDEGLPQGTREAAYLSGKSTTNSPGSIAWDNLWKSKARGGLGFKNSHYWNEAAIGKHVWALETYRENLWVKWIHHAYLKNENWFDYKACQQSSWYWRKIIEVKEKMKTKMDLHQLTKEEYNIKKISNFLAEDHAKMYWKGIVWANSNVPNIVS</sequence>
<dbReference type="PANTHER" id="PTHR33116">
    <property type="entry name" value="REVERSE TRANSCRIPTASE ZINC-BINDING DOMAIN-CONTAINING PROTEIN-RELATED-RELATED"/>
    <property type="match status" value="1"/>
</dbReference>
<protein>
    <submittedName>
        <fullName evidence="1">Uncharacterized protein</fullName>
    </submittedName>
</protein>
<keyword evidence="2" id="KW-1185">Reference proteome</keyword>
<gene>
    <name evidence="1" type="ORF">VFH_II084920</name>
</gene>
<evidence type="ECO:0000313" key="1">
    <source>
        <dbReference type="EMBL" id="CAI8597503.1"/>
    </source>
</evidence>
<dbReference type="EMBL" id="OX451737">
    <property type="protein sequence ID" value="CAI8597503.1"/>
    <property type="molecule type" value="Genomic_DNA"/>
</dbReference>
<organism evidence="1 2">
    <name type="scientific">Vicia faba</name>
    <name type="common">Broad bean</name>
    <name type="synonym">Faba vulgaris</name>
    <dbReference type="NCBI Taxonomy" id="3906"/>
    <lineage>
        <taxon>Eukaryota</taxon>
        <taxon>Viridiplantae</taxon>
        <taxon>Streptophyta</taxon>
        <taxon>Embryophyta</taxon>
        <taxon>Tracheophyta</taxon>
        <taxon>Spermatophyta</taxon>
        <taxon>Magnoliopsida</taxon>
        <taxon>eudicotyledons</taxon>
        <taxon>Gunneridae</taxon>
        <taxon>Pentapetalae</taxon>
        <taxon>rosids</taxon>
        <taxon>fabids</taxon>
        <taxon>Fabales</taxon>
        <taxon>Fabaceae</taxon>
        <taxon>Papilionoideae</taxon>
        <taxon>50 kb inversion clade</taxon>
        <taxon>NPAAA clade</taxon>
        <taxon>Hologalegina</taxon>
        <taxon>IRL clade</taxon>
        <taxon>Fabeae</taxon>
        <taxon>Vicia</taxon>
    </lineage>
</organism>